<evidence type="ECO:0000256" key="7">
    <source>
        <dbReference type="ARBA" id="ARBA00048696"/>
    </source>
</evidence>
<dbReference type="AlphaFoldDB" id="A0AAW6QTT3"/>
<evidence type="ECO:0000256" key="4">
    <source>
        <dbReference type="ARBA" id="ARBA00022840"/>
    </source>
</evidence>
<evidence type="ECO:0000259" key="8">
    <source>
        <dbReference type="PROSITE" id="PS51459"/>
    </source>
</evidence>
<dbReference type="Gene3D" id="1.10.3290.10">
    <property type="entry name" value="Fido-like domain"/>
    <property type="match status" value="1"/>
</dbReference>
<dbReference type="PANTHER" id="PTHR39560:SF1">
    <property type="entry name" value="PROTEIN ADENYLYLTRANSFERASE FIC-RELATED"/>
    <property type="match status" value="1"/>
</dbReference>
<organism evidence="9">
    <name type="scientific">Shewanella xiamenensis</name>
    <dbReference type="NCBI Taxonomy" id="332186"/>
    <lineage>
        <taxon>Bacteria</taxon>
        <taxon>Pseudomonadati</taxon>
        <taxon>Pseudomonadota</taxon>
        <taxon>Gammaproteobacteria</taxon>
        <taxon>Alteromonadales</taxon>
        <taxon>Shewanellaceae</taxon>
        <taxon>Shewanella</taxon>
    </lineage>
</organism>
<reference evidence="9" key="2">
    <citation type="submission" date="2019-04" db="EMBL/GenBank/DDBJ databases">
        <authorList>
            <person name="Zou H."/>
        </authorList>
    </citation>
    <scope>NUCLEOTIDE SEQUENCE</scope>
    <source>
        <strain evidence="9">2015oxa</strain>
    </source>
</reference>
<evidence type="ECO:0000256" key="3">
    <source>
        <dbReference type="ARBA" id="ARBA00022741"/>
    </source>
</evidence>
<dbReference type="GO" id="GO:0005524">
    <property type="term" value="F:ATP binding"/>
    <property type="evidence" value="ECO:0007669"/>
    <property type="project" value="UniProtKB-KW"/>
</dbReference>
<gene>
    <name evidence="9" type="ORF">E2650_03020</name>
</gene>
<keyword evidence="4" id="KW-0067">ATP-binding</keyword>
<dbReference type="PROSITE" id="PS51459">
    <property type="entry name" value="FIDO"/>
    <property type="match status" value="1"/>
</dbReference>
<comment type="catalytic activity">
    <reaction evidence="7">
        <text>L-tyrosyl-[protein] + ATP = O-(5'-adenylyl)-L-tyrosyl-[protein] + diphosphate</text>
        <dbReference type="Rhea" id="RHEA:54288"/>
        <dbReference type="Rhea" id="RHEA-COMP:10136"/>
        <dbReference type="Rhea" id="RHEA-COMP:13846"/>
        <dbReference type="ChEBI" id="CHEBI:30616"/>
        <dbReference type="ChEBI" id="CHEBI:33019"/>
        <dbReference type="ChEBI" id="CHEBI:46858"/>
        <dbReference type="ChEBI" id="CHEBI:83624"/>
        <dbReference type="EC" id="2.7.7.108"/>
    </reaction>
</comment>
<evidence type="ECO:0000256" key="2">
    <source>
        <dbReference type="ARBA" id="ARBA00022695"/>
    </source>
</evidence>
<reference evidence="9" key="1">
    <citation type="journal article" date="2019" name="Int J Environ Res Public Health">
        <title>Characterization of Chromosome-Mediated BlaOXA-894 in Shewanella xiamenensis Isolated from Pig Wastewater.</title>
        <authorList>
            <person name="Zou H."/>
            <person name="Zhou Z."/>
            <person name="Xia H."/>
            <person name="Zhao Q."/>
            <person name="Li X."/>
        </authorList>
    </citation>
    <scope>NUCLEOTIDE SEQUENCE</scope>
    <source>
        <strain evidence="9">2015oxa</strain>
    </source>
</reference>
<keyword evidence="2" id="KW-0548">Nucleotidyltransferase</keyword>
<proteinExistence type="predicted"/>
<dbReference type="InterPro" id="IPR036597">
    <property type="entry name" value="Fido-like_dom_sf"/>
</dbReference>
<dbReference type="GO" id="GO:0070733">
    <property type="term" value="F:AMPylase activity"/>
    <property type="evidence" value="ECO:0007669"/>
    <property type="project" value="UniProtKB-EC"/>
</dbReference>
<dbReference type="Proteomes" id="UP001152518">
    <property type="component" value="Unassembled WGS sequence"/>
</dbReference>
<dbReference type="RefSeq" id="WP_037414607.1">
    <property type="nucleotide sequence ID" value="NZ_JGVI01000025.1"/>
</dbReference>
<sequence length="197" mass="23165">MQGKYGVNQDHYCYEDSDVLINLLNIRDPDELTQAEAEFTLMRYSEYCSDLDELEDFDSNHFLSLHRVLFQDIYEWAGTIRDVDISKANTRFCTCSRVEPELKKAISRIPLIRFCHNKHELVVLIADIFSDLNVVHPFREGNGRTTRFFFEELLHVAGYRIEWPLITKEEWVDANIHGYFGQMHKLEVIFDAAIIEP</sequence>
<keyword evidence="3" id="KW-0547">Nucleotide-binding</keyword>
<comment type="caution">
    <text evidence="9">The sequence shown here is derived from an EMBL/GenBank/DDBJ whole genome shotgun (WGS) entry which is preliminary data.</text>
</comment>
<evidence type="ECO:0000313" key="9">
    <source>
        <dbReference type="EMBL" id="MDG5898894.1"/>
    </source>
</evidence>
<protein>
    <recommendedName>
        <fullName evidence="5">protein adenylyltransferase</fullName>
        <ecNumber evidence="5">2.7.7.108</ecNumber>
    </recommendedName>
</protein>
<evidence type="ECO:0000256" key="1">
    <source>
        <dbReference type="ARBA" id="ARBA00022679"/>
    </source>
</evidence>
<dbReference type="SUPFAM" id="SSF140931">
    <property type="entry name" value="Fic-like"/>
    <property type="match status" value="1"/>
</dbReference>
<dbReference type="GO" id="GO:0051302">
    <property type="term" value="P:regulation of cell division"/>
    <property type="evidence" value="ECO:0007669"/>
    <property type="project" value="TreeGrafter"/>
</dbReference>
<dbReference type="Pfam" id="PF02661">
    <property type="entry name" value="Fic"/>
    <property type="match status" value="1"/>
</dbReference>
<keyword evidence="1" id="KW-0808">Transferase</keyword>
<name>A0AAW6QTT3_9GAMM</name>
<dbReference type="EMBL" id="SUNE01000001">
    <property type="protein sequence ID" value="MDG5898894.1"/>
    <property type="molecule type" value="Genomic_DNA"/>
</dbReference>
<feature type="domain" description="Fido" evidence="8">
    <location>
        <begin position="57"/>
        <end position="197"/>
    </location>
</feature>
<evidence type="ECO:0000256" key="6">
    <source>
        <dbReference type="ARBA" id="ARBA00047939"/>
    </source>
</evidence>
<accession>A0AAW6QTT3</accession>
<evidence type="ECO:0000256" key="5">
    <source>
        <dbReference type="ARBA" id="ARBA00034531"/>
    </source>
</evidence>
<dbReference type="PANTHER" id="PTHR39560">
    <property type="entry name" value="PROTEIN ADENYLYLTRANSFERASE FIC-RELATED"/>
    <property type="match status" value="1"/>
</dbReference>
<dbReference type="InterPro" id="IPR003812">
    <property type="entry name" value="Fido"/>
</dbReference>
<dbReference type="EC" id="2.7.7.108" evidence="5"/>
<comment type="catalytic activity">
    <reaction evidence="6">
        <text>L-threonyl-[protein] + ATP = 3-O-(5'-adenylyl)-L-threonyl-[protein] + diphosphate</text>
        <dbReference type="Rhea" id="RHEA:54292"/>
        <dbReference type="Rhea" id="RHEA-COMP:11060"/>
        <dbReference type="Rhea" id="RHEA-COMP:13847"/>
        <dbReference type="ChEBI" id="CHEBI:30013"/>
        <dbReference type="ChEBI" id="CHEBI:30616"/>
        <dbReference type="ChEBI" id="CHEBI:33019"/>
        <dbReference type="ChEBI" id="CHEBI:138113"/>
        <dbReference type="EC" id="2.7.7.108"/>
    </reaction>
</comment>